<evidence type="ECO:0000313" key="4">
    <source>
        <dbReference type="Proteomes" id="UP001163293"/>
    </source>
</evidence>
<dbReference type="Proteomes" id="UP001163293">
    <property type="component" value="Plasmid unnamed7"/>
</dbReference>
<keyword evidence="1" id="KW-0812">Transmembrane</keyword>
<name>A0AAX3EQH5_PAEUR</name>
<feature type="transmembrane region" description="Helical" evidence="1">
    <location>
        <begin position="6"/>
        <end position="27"/>
    </location>
</feature>
<dbReference type="PROSITE" id="PS50911">
    <property type="entry name" value="CHAP"/>
    <property type="match status" value="1"/>
</dbReference>
<sequence length="357" mass="37166">MKNGAGAAVAGVVAVIMVPLLVVIMVLGSGGKEAALAACAPSGNVTVSVPGGNVAGYSGEQLANAATVVKAGQDLKIPAEGLLIGVMTAMGESSLKNINYGDDIHGVTNPDGSLTCSLGLYQQQWCLPGNPWGTKADVMDPAKAAATFYKALLRLSGWQSMAPDVAAHRVQGNYSPAGYTKFIPAAREVLEAVTAGKIKVGATGCTAGGFAAGSSGSGDDYPWKGAEHNANNPITRLAYRNCTDFAWWRLTQQLGLEPVSSSKLGPGNANTWGNAWSRAGWTISKTPKVGAIVWYNTGQYGHVAVVKEIKSDGTVIEEGYNFGIPPNGAYYTMTINPNTPAGYLYLPTREQFETAAM</sequence>
<dbReference type="EMBL" id="CP101192">
    <property type="protein sequence ID" value="UYW00257.1"/>
    <property type="molecule type" value="Genomic_DNA"/>
</dbReference>
<dbReference type="Gene3D" id="3.90.1720.10">
    <property type="entry name" value="endopeptidase domain like (from Nostoc punctiforme)"/>
    <property type="match status" value="1"/>
</dbReference>
<keyword evidence="3" id="KW-0614">Plasmid</keyword>
<dbReference type="InterPro" id="IPR007921">
    <property type="entry name" value="CHAP_dom"/>
</dbReference>
<feature type="domain" description="Peptidase C51" evidence="2">
    <location>
        <begin position="217"/>
        <end position="347"/>
    </location>
</feature>
<evidence type="ECO:0000259" key="2">
    <source>
        <dbReference type="PROSITE" id="PS50911"/>
    </source>
</evidence>
<protein>
    <submittedName>
        <fullName evidence="3">CHAP domain-containing protein</fullName>
    </submittedName>
</protein>
<dbReference type="Pfam" id="PF05257">
    <property type="entry name" value="CHAP"/>
    <property type="match status" value="1"/>
</dbReference>
<geneLocation type="plasmid" evidence="3 4">
    <name>unnamed7</name>
</geneLocation>
<reference evidence="3" key="1">
    <citation type="submission" date="2022-07" db="EMBL/GenBank/DDBJ databases">
        <authorList>
            <person name="Wu T."/>
        </authorList>
    </citation>
    <scope>NUCLEOTIDE SEQUENCE</scope>
    <source>
        <strain evidence="3">SD-1</strain>
        <plasmid evidence="3">unnamed7</plasmid>
    </source>
</reference>
<dbReference type="RefSeq" id="WP_264398953.1">
    <property type="nucleotide sequence ID" value="NZ_CP101184.1"/>
</dbReference>
<evidence type="ECO:0000256" key="1">
    <source>
        <dbReference type="SAM" id="Phobius"/>
    </source>
</evidence>
<evidence type="ECO:0000313" key="3">
    <source>
        <dbReference type="EMBL" id="UYW00257.1"/>
    </source>
</evidence>
<proteinExistence type="predicted"/>
<organism evidence="3 4">
    <name type="scientific">Paenarthrobacter ureafaciens</name>
    <dbReference type="NCBI Taxonomy" id="37931"/>
    <lineage>
        <taxon>Bacteria</taxon>
        <taxon>Bacillati</taxon>
        <taxon>Actinomycetota</taxon>
        <taxon>Actinomycetes</taxon>
        <taxon>Micrococcales</taxon>
        <taxon>Micrococcaceae</taxon>
        <taxon>Paenarthrobacter</taxon>
    </lineage>
</organism>
<keyword evidence="4" id="KW-1185">Reference proteome</keyword>
<gene>
    <name evidence="3" type="ORF">NL394_24000</name>
</gene>
<dbReference type="InterPro" id="IPR038765">
    <property type="entry name" value="Papain-like_cys_pep_sf"/>
</dbReference>
<keyword evidence="1" id="KW-0472">Membrane</keyword>
<accession>A0AAX3EQH5</accession>
<keyword evidence="1" id="KW-1133">Transmembrane helix</keyword>
<dbReference type="AlphaFoldDB" id="A0AAX3EQH5"/>
<dbReference type="SUPFAM" id="SSF54001">
    <property type="entry name" value="Cysteine proteinases"/>
    <property type="match status" value="1"/>
</dbReference>